<keyword evidence="2" id="KW-0067">ATP-binding</keyword>
<protein>
    <submittedName>
        <fullName evidence="2">ATP-binding protein</fullName>
    </submittedName>
</protein>
<dbReference type="InterPro" id="IPR002611">
    <property type="entry name" value="IstB_ATP-bd"/>
</dbReference>
<dbReference type="GO" id="GO:0005524">
    <property type="term" value="F:ATP binding"/>
    <property type="evidence" value="ECO:0007669"/>
    <property type="project" value="UniProtKB-KW"/>
</dbReference>
<dbReference type="InterPro" id="IPR027417">
    <property type="entry name" value="P-loop_NTPase"/>
</dbReference>
<gene>
    <name evidence="2" type="ORF">QUF16_12015</name>
</gene>
<keyword evidence="2" id="KW-0547">Nucleotide-binding</keyword>
<reference evidence="2" key="1">
    <citation type="submission" date="2023-06" db="EMBL/GenBank/DDBJ databases">
        <title>Draft Genome Sequences of lactic acid bacteria strains isolated from fermented milk products.</title>
        <authorList>
            <person name="Elcheninov A.G."/>
            <person name="Klyukina A."/>
            <person name="Zayulina K.S."/>
            <person name="Gavirova L.A."/>
            <person name="Shcherbakova P.A."/>
            <person name="Shestakov A.I."/>
            <person name="Kublanov I.V."/>
            <person name="Kochetkova T.V."/>
        </authorList>
    </citation>
    <scope>NUCLEOTIDE SEQUENCE</scope>
    <source>
        <strain evidence="2">TOM.1374</strain>
    </source>
</reference>
<organism evidence="2 3">
    <name type="scientific">Lacticaseibacillus paracasei</name>
    <name type="common">Lactobacillus paracasei</name>
    <dbReference type="NCBI Taxonomy" id="1597"/>
    <lineage>
        <taxon>Bacteria</taxon>
        <taxon>Bacillati</taxon>
        <taxon>Bacillota</taxon>
        <taxon>Bacilli</taxon>
        <taxon>Lactobacillales</taxon>
        <taxon>Lactobacillaceae</taxon>
        <taxon>Lacticaseibacillus</taxon>
    </lineage>
</organism>
<evidence type="ECO:0000313" key="2">
    <source>
        <dbReference type="EMBL" id="MDM7455078.1"/>
    </source>
</evidence>
<evidence type="ECO:0000313" key="3">
    <source>
        <dbReference type="Proteomes" id="UP001231451"/>
    </source>
</evidence>
<evidence type="ECO:0000259" key="1">
    <source>
        <dbReference type="Pfam" id="PF01695"/>
    </source>
</evidence>
<sequence length="56" mass="6366">MGKTWLATALGITVCRQFYKVRSVRLPELLDDLLVAKNEVNGDFKKILVRYGNITP</sequence>
<dbReference type="Gene3D" id="3.40.50.300">
    <property type="entry name" value="P-loop containing nucleotide triphosphate hydrolases"/>
    <property type="match status" value="1"/>
</dbReference>
<dbReference type="Pfam" id="PF01695">
    <property type="entry name" value="IstB_IS21"/>
    <property type="match status" value="1"/>
</dbReference>
<dbReference type="EMBL" id="JAUCBG010000020">
    <property type="protein sequence ID" value="MDM7455078.1"/>
    <property type="molecule type" value="Genomic_DNA"/>
</dbReference>
<proteinExistence type="predicted"/>
<name>A0AAP4JL50_LACPA</name>
<dbReference type="AlphaFoldDB" id="A0AAP4JL50"/>
<feature type="domain" description="IstB-like ATP-binding" evidence="1">
    <location>
        <begin position="2"/>
        <end position="51"/>
    </location>
</feature>
<dbReference type="Proteomes" id="UP001231451">
    <property type="component" value="Unassembled WGS sequence"/>
</dbReference>
<comment type="caution">
    <text evidence="2">The sequence shown here is derived from an EMBL/GenBank/DDBJ whole genome shotgun (WGS) entry which is preliminary data.</text>
</comment>
<accession>A0AAP4JL50</accession>
<dbReference type="RefSeq" id="WP_225360534.1">
    <property type="nucleotide sequence ID" value="NC_014334.2"/>
</dbReference>